<dbReference type="HAMAP" id="MF_01477">
    <property type="entry name" value="Iojap_RsfS"/>
    <property type="match status" value="1"/>
</dbReference>
<protein>
    <recommendedName>
        <fullName evidence="2">Ribosomal silencing factor RsfS</fullName>
    </recommendedName>
</protein>
<reference evidence="3" key="1">
    <citation type="journal article" date="2020" name="mSystems">
        <title>Genome- and Community-Level Interaction Insights into Carbon Utilization and Element Cycling Functions of Hydrothermarchaeota in Hydrothermal Sediment.</title>
        <authorList>
            <person name="Zhou Z."/>
            <person name="Liu Y."/>
            <person name="Xu W."/>
            <person name="Pan J."/>
            <person name="Luo Z.H."/>
            <person name="Li M."/>
        </authorList>
    </citation>
    <scope>NUCLEOTIDE SEQUENCE [LARGE SCALE GENOMIC DNA]</scope>
    <source>
        <strain evidence="3">SpSt-853</strain>
    </source>
</reference>
<comment type="subunit">
    <text evidence="2">Interacts with ribosomal protein uL14 (rplN).</text>
</comment>
<dbReference type="GO" id="GO:0043023">
    <property type="term" value="F:ribosomal large subunit binding"/>
    <property type="evidence" value="ECO:0007669"/>
    <property type="project" value="TreeGrafter"/>
</dbReference>
<comment type="similarity">
    <text evidence="1 2">Belongs to the Iojap/RsfS family.</text>
</comment>
<dbReference type="PANTHER" id="PTHR21043">
    <property type="entry name" value="IOJAP SUPERFAMILY ORTHOLOG"/>
    <property type="match status" value="1"/>
</dbReference>
<gene>
    <name evidence="2 3" type="primary">rsfS</name>
    <name evidence="3" type="ORF">ENW48_06500</name>
</gene>
<keyword evidence="2" id="KW-0963">Cytoplasm</keyword>
<evidence type="ECO:0000313" key="3">
    <source>
        <dbReference type="EMBL" id="HGZ11853.1"/>
    </source>
</evidence>
<dbReference type="InterPro" id="IPR043519">
    <property type="entry name" value="NT_sf"/>
</dbReference>
<dbReference type="EMBL" id="DTKJ01000044">
    <property type="protein sequence ID" value="HGZ11853.1"/>
    <property type="molecule type" value="Genomic_DNA"/>
</dbReference>
<accession>A0A7C5AMJ0</accession>
<dbReference type="InterPro" id="IPR004394">
    <property type="entry name" value="Iojap/RsfS/C7orf30"/>
</dbReference>
<dbReference type="NCBIfam" id="TIGR00090">
    <property type="entry name" value="rsfS_iojap_ybeB"/>
    <property type="match status" value="1"/>
</dbReference>
<comment type="subcellular location">
    <subcellularLocation>
        <location evidence="2">Cytoplasm</location>
    </subcellularLocation>
</comment>
<dbReference type="SUPFAM" id="SSF81301">
    <property type="entry name" value="Nucleotidyltransferase"/>
    <property type="match status" value="1"/>
</dbReference>
<dbReference type="GO" id="GO:0017148">
    <property type="term" value="P:negative regulation of translation"/>
    <property type="evidence" value="ECO:0007669"/>
    <property type="project" value="UniProtKB-UniRule"/>
</dbReference>
<keyword evidence="2" id="KW-0810">Translation regulation</keyword>
<dbReference type="GO" id="GO:0090071">
    <property type="term" value="P:negative regulation of ribosome biogenesis"/>
    <property type="evidence" value="ECO:0007669"/>
    <property type="project" value="UniProtKB-UniRule"/>
</dbReference>
<dbReference type="Pfam" id="PF02410">
    <property type="entry name" value="RsfS"/>
    <property type="match status" value="1"/>
</dbReference>
<dbReference type="AlphaFoldDB" id="A0A7C5AMJ0"/>
<name>A0A7C5AMJ0_9BACT</name>
<evidence type="ECO:0000256" key="2">
    <source>
        <dbReference type="HAMAP-Rule" id="MF_01477"/>
    </source>
</evidence>
<dbReference type="GO" id="GO:0005737">
    <property type="term" value="C:cytoplasm"/>
    <property type="evidence" value="ECO:0007669"/>
    <property type="project" value="UniProtKB-SubCell"/>
</dbReference>
<keyword evidence="2" id="KW-0678">Repressor</keyword>
<dbReference type="Gene3D" id="3.30.460.10">
    <property type="entry name" value="Beta Polymerase, domain 2"/>
    <property type="match status" value="1"/>
</dbReference>
<organism evidence="3">
    <name type="scientific">Desulfobacca acetoxidans</name>
    <dbReference type="NCBI Taxonomy" id="60893"/>
    <lineage>
        <taxon>Bacteria</taxon>
        <taxon>Pseudomonadati</taxon>
        <taxon>Thermodesulfobacteriota</taxon>
        <taxon>Desulfobaccia</taxon>
        <taxon>Desulfobaccales</taxon>
        <taxon>Desulfobaccaceae</taxon>
        <taxon>Desulfobacca</taxon>
    </lineage>
</organism>
<comment type="function">
    <text evidence="2">Functions as a ribosomal silencing factor. Interacts with ribosomal protein uL14 (rplN), blocking formation of intersubunit bridge B8. Prevents association of the 30S and 50S ribosomal subunits and the formation of functional ribosomes, thus repressing translation.</text>
</comment>
<dbReference type="GO" id="GO:0042256">
    <property type="term" value="P:cytosolic ribosome assembly"/>
    <property type="evidence" value="ECO:0007669"/>
    <property type="project" value="UniProtKB-UniRule"/>
</dbReference>
<proteinExistence type="inferred from homology"/>
<evidence type="ECO:0000256" key="1">
    <source>
        <dbReference type="ARBA" id="ARBA00010574"/>
    </source>
</evidence>
<dbReference type="PANTHER" id="PTHR21043:SF0">
    <property type="entry name" value="MITOCHONDRIAL ASSEMBLY OF RIBOSOMAL LARGE SUBUNIT PROTEIN 1"/>
    <property type="match status" value="1"/>
</dbReference>
<comment type="caution">
    <text evidence="3">The sequence shown here is derived from an EMBL/GenBank/DDBJ whole genome shotgun (WGS) entry which is preliminary data.</text>
</comment>
<sequence>MTPEELVGLATRILAAHKGQDLVILNVRGLCGYADYFLICSGGSRRHVLALAQHLQEDLSRDGVRPLGVEGLEEGQWVLLDYNDIIIHLFIKPLREFYDLEGLWLEAGRLTAADFLPPEKQISSQSHPVEGS</sequence>